<dbReference type="InterPro" id="IPR009057">
    <property type="entry name" value="Homeodomain-like_sf"/>
</dbReference>
<dbReference type="SUPFAM" id="SSF46689">
    <property type="entry name" value="Homeodomain-like"/>
    <property type="match status" value="1"/>
</dbReference>
<accession>A0ABX3YH90</accession>
<dbReference type="Proteomes" id="UP000194266">
    <property type="component" value="Unassembled WGS sequence"/>
</dbReference>
<evidence type="ECO:0000256" key="1">
    <source>
        <dbReference type="SAM" id="MobiDB-lite"/>
    </source>
</evidence>
<evidence type="ECO:0000313" key="2">
    <source>
        <dbReference type="EMBL" id="OSZ59137.1"/>
    </source>
</evidence>
<comment type="caution">
    <text evidence="2">The sequence shown here is derived from an EMBL/GenBank/DDBJ whole genome shotgun (WGS) entry which is preliminary data.</text>
</comment>
<evidence type="ECO:0008006" key="4">
    <source>
        <dbReference type="Google" id="ProtNLM"/>
    </source>
</evidence>
<keyword evidence="3" id="KW-1185">Reference proteome</keyword>
<sequence length="135" mass="14131">MRHAQGGALTAERWTFLEQVWLEAGVSFEAGEKASAIARDLRVSERSVGRWRRAWREGGVQALRSASRAAEPLSVAVAGHRYTTTGPSAHPAAKLLAPFRGASSTQGGEPSGLELTCPEGPSGTPGLVAVPDQVG</sequence>
<feature type="region of interest" description="Disordered" evidence="1">
    <location>
        <begin position="100"/>
        <end position="135"/>
    </location>
</feature>
<organism evidence="2 3">
    <name type="scientific">Streptomyces pharetrae CZA14</name>
    <dbReference type="NCBI Taxonomy" id="1144883"/>
    <lineage>
        <taxon>Bacteria</taxon>
        <taxon>Bacillati</taxon>
        <taxon>Actinomycetota</taxon>
        <taxon>Actinomycetes</taxon>
        <taxon>Kitasatosporales</taxon>
        <taxon>Streptomycetaceae</taxon>
        <taxon>Streptomyces</taxon>
    </lineage>
</organism>
<evidence type="ECO:0000313" key="3">
    <source>
        <dbReference type="Proteomes" id="UP000194266"/>
    </source>
</evidence>
<proteinExistence type="predicted"/>
<gene>
    <name evidence="2" type="ORF">OQI_17790</name>
</gene>
<protein>
    <recommendedName>
        <fullName evidence="4">Transposase</fullName>
    </recommendedName>
</protein>
<dbReference type="EMBL" id="MRYD01000087">
    <property type="protein sequence ID" value="OSZ59137.1"/>
    <property type="molecule type" value="Genomic_DNA"/>
</dbReference>
<reference evidence="2 3" key="1">
    <citation type="submission" date="2016-12" db="EMBL/GenBank/DDBJ databases">
        <title>Genome Mining:The Detection of Biosynthetic Gene Clusters to Aid in the Expression of Curamycin A produced by Streptomyces sp. strain CZA14.</title>
        <authorList>
            <person name="Durrell K.A."/>
            <person name="Kirby B.M."/>
            <person name="Khan W."/>
            <person name="Mthethwa T."/>
            <person name="Le Roes-Hill M."/>
        </authorList>
    </citation>
    <scope>NUCLEOTIDE SEQUENCE [LARGE SCALE GENOMIC DNA]</scope>
    <source>
        <strain evidence="2 3">CZA14</strain>
    </source>
</reference>
<dbReference type="Pfam" id="PF13384">
    <property type="entry name" value="HTH_23"/>
    <property type="match status" value="1"/>
</dbReference>
<dbReference type="RefSeq" id="WP_086170337.1">
    <property type="nucleotide sequence ID" value="NZ_MRYD01000087.1"/>
</dbReference>
<name>A0ABX3YH90_9ACTN</name>